<sequence>MLLFKAGWDKLSDGVKFLIDKQMIRIIDIIIERSALFLTPVEINMKNARGGDATPYSDRSL</sequence>
<gene>
    <name evidence="1" type="ORF">HXW94_09680</name>
</gene>
<comment type="caution">
    <text evidence="1">The sequence shown here is derived from an EMBL/GenBank/DDBJ whole genome shotgun (WGS) entry which is preliminary data.</text>
</comment>
<dbReference type="AlphaFoldDB" id="A0A850T0M9"/>
<evidence type="ECO:0000313" key="2">
    <source>
        <dbReference type="Proteomes" id="UP000553343"/>
    </source>
</evidence>
<dbReference type="Proteomes" id="UP000553343">
    <property type="component" value="Unassembled WGS sequence"/>
</dbReference>
<dbReference type="RefSeq" id="WP_178366709.1">
    <property type="nucleotide sequence ID" value="NZ_JACADJ010000028.1"/>
</dbReference>
<dbReference type="EMBL" id="JACADJ010000028">
    <property type="protein sequence ID" value="NWH05253.1"/>
    <property type="molecule type" value="Genomic_DNA"/>
</dbReference>
<name>A0A850T0M9_9BACT</name>
<keyword evidence="2" id="KW-1185">Reference proteome</keyword>
<reference evidence="1 2" key="1">
    <citation type="submission" date="2020-06" db="EMBL/GenBank/DDBJ databases">
        <title>High-quality draft genome of sulfate reducer Desulfobacter latus type strain AcrS2 isolated from marine sediment.</title>
        <authorList>
            <person name="Hoppe M."/>
            <person name="Larsen C.K."/>
            <person name="Marshall I.P.G."/>
            <person name="Schramm A."/>
            <person name="Marietou A.G."/>
        </authorList>
    </citation>
    <scope>NUCLEOTIDE SEQUENCE [LARGE SCALE GENOMIC DNA]</scope>
    <source>
        <strain evidence="1 2">AcRS2</strain>
    </source>
</reference>
<accession>A0A850T0M9</accession>
<organism evidence="1 2">
    <name type="scientific">Desulfobacter latus</name>
    <dbReference type="NCBI Taxonomy" id="2292"/>
    <lineage>
        <taxon>Bacteria</taxon>
        <taxon>Pseudomonadati</taxon>
        <taxon>Thermodesulfobacteriota</taxon>
        <taxon>Desulfobacteria</taxon>
        <taxon>Desulfobacterales</taxon>
        <taxon>Desulfobacteraceae</taxon>
        <taxon>Desulfobacter</taxon>
    </lineage>
</organism>
<protein>
    <submittedName>
        <fullName evidence="1">Uncharacterized protein</fullName>
    </submittedName>
</protein>
<proteinExistence type="predicted"/>
<evidence type="ECO:0000313" key="1">
    <source>
        <dbReference type="EMBL" id="NWH05253.1"/>
    </source>
</evidence>